<dbReference type="AlphaFoldDB" id="A0A383DMJ1"/>
<accession>A0A383DMJ1</accession>
<reference evidence="2" key="1">
    <citation type="submission" date="2018-05" db="EMBL/GenBank/DDBJ databases">
        <authorList>
            <person name="Lanie J.A."/>
            <person name="Ng W.-L."/>
            <person name="Kazmierczak K.M."/>
            <person name="Andrzejewski T.M."/>
            <person name="Davidsen T.M."/>
            <person name="Wayne K.J."/>
            <person name="Tettelin H."/>
            <person name="Glass J.I."/>
            <person name="Rusch D."/>
            <person name="Podicherti R."/>
            <person name="Tsui H.-C.T."/>
            <person name="Winkler M.E."/>
        </authorList>
    </citation>
    <scope>NUCLEOTIDE SEQUENCE</scope>
</reference>
<name>A0A383DMJ1_9ZZZZ</name>
<dbReference type="EMBL" id="UINC01218435">
    <property type="protein sequence ID" value="SVE45455.1"/>
    <property type="molecule type" value="Genomic_DNA"/>
</dbReference>
<feature type="region of interest" description="Disordered" evidence="1">
    <location>
        <begin position="1"/>
        <end position="29"/>
    </location>
</feature>
<protein>
    <submittedName>
        <fullName evidence="2">Uncharacterized protein</fullName>
    </submittedName>
</protein>
<feature type="non-terminal residue" evidence="2">
    <location>
        <position position="1"/>
    </location>
</feature>
<feature type="non-terminal residue" evidence="2">
    <location>
        <position position="29"/>
    </location>
</feature>
<sequence length="29" mass="3156">GHAGRVGRRRASGAYRRSKGHESGCWTTV</sequence>
<organism evidence="2">
    <name type="scientific">marine metagenome</name>
    <dbReference type="NCBI Taxonomy" id="408172"/>
    <lineage>
        <taxon>unclassified sequences</taxon>
        <taxon>metagenomes</taxon>
        <taxon>ecological metagenomes</taxon>
    </lineage>
</organism>
<gene>
    <name evidence="2" type="ORF">METZ01_LOCUS498309</name>
</gene>
<proteinExistence type="predicted"/>
<evidence type="ECO:0000256" key="1">
    <source>
        <dbReference type="SAM" id="MobiDB-lite"/>
    </source>
</evidence>
<evidence type="ECO:0000313" key="2">
    <source>
        <dbReference type="EMBL" id="SVE45455.1"/>
    </source>
</evidence>
<feature type="compositionally biased region" description="Basic residues" evidence="1">
    <location>
        <begin position="1"/>
        <end position="19"/>
    </location>
</feature>